<evidence type="ECO:0000313" key="6">
    <source>
        <dbReference type="EMBL" id="KAK6746827.1"/>
    </source>
</evidence>
<evidence type="ECO:0000313" key="7">
    <source>
        <dbReference type="Proteomes" id="UP001303046"/>
    </source>
</evidence>
<reference evidence="6 7" key="1">
    <citation type="submission" date="2023-08" db="EMBL/GenBank/DDBJ databases">
        <title>A Necator americanus chromosomal reference genome.</title>
        <authorList>
            <person name="Ilik V."/>
            <person name="Petrzelkova K.J."/>
            <person name="Pardy F."/>
            <person name="Fuh T."/>
            <person name="Niatou-Singa F.S."/>
            <person name="Gouil Q."/>
            <person name="Baker L."/>
            <person name="Ritchie M.E."/>
            <person name="Jex A.R."/>
            <person name="Gazzola D."/>
            <person name="Li H."/>
            <person name="Toshio Fujiwara R."/>
            <person name="Zhan B."/>
            <person name="Aroian R.V."/>
            <person name="Pafco B."/>
            <person name="Schwarz E.M."/>
        </authorList>
    </citation>
    <scope>NUCLEOTIDE SEQUENCE [LARGE SCALE GENOMIC DNA]</scope>
    <source>
        <strain evidence="6 7">Aroian</strain>
        <tissue evidence="6">Whole animal</tissue>
    </source>
</reference>
<accession>A0ABR1D8J3</accession>
<evidence type="ECO:0000256" key="1">
    <source>
        <dbReference type="ARBA" id="ARBA00022605"/>
    </source>
</evidence>
<feature type="region of interest" description="Disordered" evidence="4">
    <location>
        <begin position="1"/>
        <end position="40"/>
    </location>
</feature>
<dbReference type="SMART" id="SM00220">
    <property type="entry name" value="S_TKc"/>
    <property type="match status" value="1"/>
</dbReference>
<dbReference type="PROSITE" id="PS00108">
    <property type="entry name" value="PROTEIN_KINASE_ST"/>
    <property type="match status" value="1"/>
</dbReference>
<dbReference type="Gene3D" id="3.40.50.620">
    <property type="entry name" value="HUPs"/>
    <property type="match status" value="1"/>
</dbReference>
<feature type="region of interest" description="Disordered" evidence="4">
    <location>
        <begin position="521"/>
        <end position="657"/>
    </location>
</feature>
<dbReference type="InterPro" id="IPR051857">
    <property type="entry name" value="Asn_synthetase_domain"/>
</dbReference>
<feature type="domain" description="Protein kinase" evidence="5">
    <location>
        <begin position="671"/>
        <end position="935"/>
    </location>
</feature>
<dbReference type="SUPFAM" id="SSF56112">
    <property type="entry name" value="Protein kinase-like (PK-like)"/>
    <property type="match status" value="1"/>
</dbReference>
<dbReference type="CDD" id="cd01991">
    <property type="entry name" value="Asn_synthase_B_C"/>
    <property type="match status" value="1"/>
</dbReference>
<dbReference type="Pfam" id="PF00733">
    <property type="entry name" value="Asn_synthase"/>
    <property type="match status" value="1"/>
</dbReference>
<evidence type="ECO:0000259" key="5">
    <source>
        <dbReference type="PROSITE" id="PS50011"/>
    </source>
</evidence>
<evidence type="ECO:0000256" key="3">
    <source>
        <dbReference type="ARBA" id="ARBA00022962"/>
    </source>
</evidence>
<dbReference type="Pfam" id="PF00069">
    <property type="entry name" value="Pkinase"/>
    <property type="match status" value="1"/>
</dbReference>
<dbReference type="PANTHER" id="PTHR45937">
    <property type="entry name" value="ASPARAGINE SYNTHETASE DOMAIN-CONTAINING PROTEIN 1"/>
    <property type="match status" value="1"/>
</dbReference>
<gene>
    <name evidence="6" type="primary">Necator_chrIV.g13510</name>
    <name evidence="6" type="ORF">RB195_000219</name>
</gene>
<dbReference type="EMBL" id="JAVFWL010000004">
    <property type="protein sequence ID" value="KAK6746827.1"/>
    <property type="molecule type" value="Genomic_DNA"/>
</dbReference>
<keyword evidence="3" id="KW-0315">Glutamine amidotransferase</keyword>
<keyword evidence="7" id="KW-1185">Reference proteome</keyword>
<dbReference type="SUPFAM" id="SSF52402">
    <property type="entry name" value="Adenine nucleotide alpha hydrolases-like"/>
    <property type="match status" value="1"/>
</dbReference>
<name>A0ABR1D8J3_NECAM</name>
<dbReference type="PROSITE" id="PS50011">
    <property type="entry name" value="PROTEIN_KINASE_DOM"/>
    <property type="match status" value="1"/>
</dbReference>
<organism evidence="6 7">
    <name type="scientific">Necator americanus</name>
    <name type="common">Human hookworm</name>
    <dbReference type="NCBI Taxonomy" id="51031"/>
    <lineage>
        <taxon>Eukaryota</taxon>
        <taxon>Metazoa</taxon>
        <taxon>Ecdysozoa</taxon>
        <taxon>Nematoda</taxon>
        <taxon>Chromadorea</taxon>
        <taxon>Rhabditida</taxon>
        <taxon>Rhabditina</taxon>
        <taxon>Rhabditomorpha</taxon>
        <taxon>Strongyloidea</taxon>
        <taxon>Ancylostomatidae</taxon>
        <taxon>Bunostominae</taxon>
        <taxon>Necator</taxon>
    </lineage>
</organism>
<dbReference type="Gene3D" id="1.10.510.10">
    <property type="entry name" value="Transferase(Phosphotransferase) domain 1"/>
    <property type="match status" value="1"/>
</dbReference>
<evidence type="ECO:0000256" key="4">
    <source>
        <dbReference type="SAM" id="MobiDB-lite"/>
    </source>
</evidence>
<feature type="compositionally biased region" description="Basic and acidic residues" evidence="4">
    <location>
        <begin position="583"/>
        <end position="625"/>
    </location>
</feature>
<dbReference type="InterPro" id="IPR001962">
    <property type="entry name" value="Asn_synthase"/>
</dbReference>
<keyword evidence="1" id="KW-0028">Amino-acid biosynthesis</keyword>
<dbReference type="InterPro" id="IPR008271">
    <property type="entry name" value="Ser/Thr_kinase_AS"/>
</dbReference>
<feature type="region of interest" description="Disordered" evidence="4">
    <location>
        <begin position="954"/>
        <end position="989"/>
    </location>
</feature>
<feature type="compositionally biased region" description="Basic and acidic residues" evidence="4">
    <location>
        <begin position="527"/>
        <end position="536"/>
    </location>
</feature>
<dbReference type="InterPro" id="IPR000719">
    <property type="entry name" value="Prot_kinase_dom"/>
</dbReference>
<comment type="caution">
    <text evidence="6">The sequence shown here is derived from an EMBL/GenBank/DDBJ whole genome shotgun (WGS) entry which is preliminary data.</text>
</comment>
<sequence length="989" mass="110778">MDDMNLRTIANGMNTEPDNLKGGYHESDMHLHPGKQNGQTDVNPFETINGAQMPDGLSKLSTPESIVRSLMEMSGPWSVVYHRPDMNRVFVGRDIFGRLSLVFTVDGDKIVISDVVQDSSLSAWHEIPFAQVSCIDTTNKSAVMHSYLPSYPEGILEPWANVFDSFSLKHEPMKDELIIVSRATEGPSSCDIPEEFLRRLVAATTDMLTEDLESTAVAFSGGVDSLLVAIALHLAYASERKIDLVNVAFIRDSKHQTVVTDRKRAVVAFTFLRTKYPNRRWRLILADITQEEMEKRRAEEIVKAAAPACSVLDESLACVLWFALRGIGKDYDSGESVVSHARTFFVGSGADELLAGYARHRTRFERDGAESIPEECETELRRLGSRNGGRDARVAAALGKELRAPFLNDDFVSWVNSLPMCIKCDLTLPRGKGEKKLLRQVLAELGAPYDAPKQAMQFGSGFVKMQNDKSLKANLTTVPSCPFPQFICLLVDFSGDLCTAIRYYLKEGKPKFYVMPFKNVGKKKNHDKNEEKKDTAPNKNVTNNEAKKEPTVNGKISTDIKPVKRPEQNTVSKENHGGTPVNAKDEKQKGECLNGRKDVKLGKESPREKKEGMQDSGDKKAKLSKDSCNLNGELEKKAENVKEGKGNEEAKKDSRKKPHLLKEGDILLKKFRVEGLLADGGFAQIFAAIHEDTQTRWAVKIESEKCDRKRMKLEIMVLMLLRGKANIPEIMAMGTCPTGHFIILELVGRNLSDLRRQLPQRKLNPGSLYRSMLQVTHALSLVHGAGFLHRDLKPSNCCVGVDDVTRIYLLDYGLTRQYLDSSGQIRKPRVSIGMRGTLRYVSLEAHARHDLGPNHDLVALLYSIIELGDGSLPWSKMREESAIKASKQETSAEKLCEKQPKMLKMAEYVLSMKYETMPDYDKLTKLLESCNPPDVKSTDPYDWQITPCQLDHYVQRERPTADMEKPDAEQKKDNSRGSLVLTDPDKPKA</sequence>
<evidence type="ECO:0000256" key="2">
    <source>
        <dbReference type="ARBA" id="ARBA00022888"/>
    </source>
</evidence>
<dbReference type="PANTHER" id="PTHR45937:SF1">
    <property type="entry name" value="ASPARAGINE SYNTHETASE DOMAIN-CONTAINING PROTEIN 1"/>
    <property type="match status" value="1"/>
</dbReference>
<proteinExistence type="predicted"/>
<dbReference type="InterPro" id="IPR011009">
    <property type="entry name" value="Kinase-like_dom_sf"/>
</dbReference>
<feature type="compositionally biased region" description="Basic and acidic residues" evidence="4">
    <location>
        <begin position="954"/>
        <end position="975"/>
    </location>
</feature>
<dbReference type="InterPro" id="IPR014729">
    <property type="entry name" value="Rossmann-like_a/b/a_fold"/>
</dbReference>
<dbReference type="Proteomes" id="UP001303046">
    <property type="component" value="Unassembled WGS sequence"/>
</dbReference>
<protein>
    <recommendedName>
        <fullName evidence="5">Protein kinase domain-containing protein</fullName>
    </recommendedName>
</protein>
<keyword evidence="2" id="KW-0061">Asparagine biosynthesis</keyword>
<feature type="compositionally biased region" description="Basic and acidic residues" evidence="4">
    <location>
        <begin position="633"/>
        <end position="652"/>
    </location>
</feature>